<keyword evidence="2" id="KW-0812">Transmembrane</keyword>
<dbReference type="PANTHER" id="PTHR48063">
    <property type="entry name" value="LRR RECEPTOR-LIKE KINASE"/>
    <property type="match status" value="1"/>
</dbReference>
<dbReference type="GO" id="GO:0016020">
    <property type="term" value="C:membrane"/>
    <property type="evidence" value="ECO:0007669"/>
    <property type="project" value="UniProtKB-SubCell"/>
</dbReference>
<dbReference type="InterPro" id="IPR032675">
    <property type="entry name" value="LRR_dom_sf"/>
</dbReference>
<comment type="subcellular location">
    <subcellularLocation>
        <location evidence="1">Membrane</location>
        <topology evidence="1">Single-pass type I membrane protein</topology>
    </subcellularLocation>
</comment>
<dbReference type="STRING" id="3694.A0A2K1YDK9"/>
<evidence type="ECO:0000256" key="2">
    <source>
        <dbReference type="ARBA" id="ARBA00022692"/>
    </source>
</evidence>
<evidence type="ECO:0000256" key="6">
    <source>
        <dbReference type="ARBA" id="ARBA00023170"/>
    </source>
</evidence>
<proteinExistence type="predicted"/>
<evidence type="ECO:0000256" key="3">
    <source>
        <dbReference type="ARBA" id="ARBA00022729"/>
    </source>
</evidence>
<dbReference type="InterPro" id="IPR046956">
    <property type="entry name" value="RLP23-like"/>
</dbReference>
<accession>A0A2K1YDK9</accession>
<evidence type="ECO:0000256" key="4">
    <source>
        <dbReference type="ARBA" id="ARBA00022989"/>
    </source>
</evidence>
<reference evidence="8 9" key="1">
    <citation type="journal article" date="2006" name="Science">
        <title>The genome of black cottonwood, Populus trichocarpa (Torr. &amp; Gray).</title>
        <authorList>
            <person name="Tuskan G.A."/>
            <person name="Difazio S."/>
            <person name="Jansson S."/>
            <person name="Bohlmann J."/>
            <person name="Grigoriev I."/>
            <person name="Hellsten U."/>
            <person name="Putnam N."/>
            <person name="Ralph S."/>
            <person name="Rombauts S."/>
            <person name="Salamov A."/>
            <person name="Schein J."/>
            <person name="Sterck L."/>
            <person name="Aerts A."/>
            <person name="Bhalerao R.R."/>
            <person name="Bhalerao R.P."/>
            <person name="Blaudez D."/>
            <person name="Boerjan W."/>
            <person name="Brun A."/>
            <person name="Brunner A."/>
            <person name="Busov V."/>
            <person name="Campbell M."/>
            <person name="Carlson J."/>
            <person name="Chalot M."/>
            <person name="Chapman J."/>
            <person name="Chen G.L."/>
            <person name="Cooper D."/>
            <person name="Coutinho P.M."/>
            <person name="Couturier J."/>
            <person name="Covert S."/>
            <person name="Cronk Q."/>
            <person name="Cunningham R."/>
            <person name="Davis J."/>
            <person name="Degroeve S."/>
            <person name="Dejardin A."/>
            <person name="Depamphilis C."/>
            <person name="Detter J."/>
            <person name="Dirks B."/>
            <person name="Dubchak I."/>
            <person name="Duplessis S."/>
            <person name="Ehlting J."/>
            <person name="Ellis B."/>
            <person name="Gendler K."/>
            <person name="Goodstein D."/>
            <person name="Gribskov M."/>
            <person name="Grimwood J."/>
            <person name="Groover A."/>
            <person name="Gunter L."/>
            <person name="Hamberger B."/>
            <person name="Heinze B."/>
            <person name="Helariutta Y."/>
            <person name="Henrissat B."/>
            <person name="Holligan D."/>
            <person name="Holt R."/>
            <person name="Huang W."/>
            <person name="Islam-Faridi N."/>
            <person name="Jones S."/>
            <person name="Jones-Rhoades M."/>
            <person name="Jorgensen R."/>
            <person name="Joshi C."/>
            <person name="Kangasjarvi J."/>
            <person name="Karlsson J."/>
            <person name="Kelleher C."/>
            <person name="Kirkpatrick R."/>
            <person name="Kirst M."/>
            <person name="Kohler A."/>
            <person name="Kalluri U."/>
            <person name="Larimer F."/>
            <person name="Leebens-Mack J."/>
            <person name="Leple J.C."/>
            <person name="Locascio P."/>
            <person name="Lou Y."/>
            <person name="Lucas S."/>
            <person name="Martin F."/>
            <person name="Montanini B."/>
            <person name="Napoli C."/>
            <person name="Nelson D.R."/>
            <person name="Nelson C."/>
            <person name="Nieminen K."/>
            <person name="Nilsson O."/>
            <person name="Pereda V."/>
            <person name="Peter G."/>
            <person name="Philippe R."/>
            <person name="Pilate G."/>
            <person name="Poliakov A."/>
            <person name="Razumovskaya J."/>
            <person name="Richardson P."/>
            <person name="Rinaldi C."/>
            <person name="Ritland K."/>
            <person name="Rouze P."/>
            <person name="Ryaboy D."/>
            <person name="Schmutz J."/>
            <person name="Schrader J."/>
            <person name="Segerman B."/>
            <person name="Shin H."/>
            <person name="Siddiqui A."/>
            <person name="Sterky F."/>
            <person name="Terry A."/>
            <person name="Tsai C.J."/>
            <person name="Uberbacher E."/>
            <person name="Unneberg P."/>
            <person name="Vahala J."/>
            <person name="Wall K."/>
            <person name="Wessler S."/>
            <person name="Yang G."/>
            <person name="Yin T."/>
            <person name="Douglas C."/>
            <person name="Marra M."/>
            <person name="Sandberg G."/>
            <person name="Van de Peer Y."/>
            <person name="Rokhsar D."/>
        </authorList>
    </citation>
    <scope>NUCLEOTIDE SEQUENCE [LARGE SCALE GENOMIC DNA]</scope>
    <source>
        <strain evidence="9">cv. Nisqually</strain>
    </source>
</reference>
<evidence type="ECO:0008006" key="10">
    <source>
        <dbReference type="Google" id="ProtNLM"/>
    </source>
</evidence>
<dbReference type="PANTHER" id="PTHR48063:SF98">
    <property type="entry name" value="LRR RECEPTOR-LIKE SERINE_THREONINE-PROTEIN KINASE FLS2"/>
    <property type="match status" value="1"/>
</dbReference>
<dbReference type="AlphaFoldDB" id="A0A2K1YDK9"/>
<dbReference type="Proteomes" id="UP000006729">
    <property type="component" value="Chromosome 12"/>
</dbReference>
<keyword evidence="5" id="KW-0472">Membrane</keyword>
<keyword evidence="6" id="KW-0675">Receptor</keyword>
<dbReference type="Pfam" id="PF00560">
    <property type="entry name" value="LRR_1"/>
    <property type="match status" value="2"/>
</dbReference>
<keyword evidence="7" id="KW-0325">Glycoprotein</keyword>
<keyword evidence="9" id="KW-1185">Reference proteome</keyword>
<dbReference type="Gene3D" id="3.80.10.10">
    <property type="entry name" value="Ribonuclease Inhibitor"/>
    <property type="match status" value="1"/>
</dbReference>
<dbReference type="SUPFAM" id="SSF52058">
    <property type="entry name" value="L domain-like"/>
    <property type="match status" value="1"/>
</dbReference>
<dbReference type="InterPro" id="IPR001611">
    <property type="entry name" value="Leu-rich_rpt"/>
</dbReference>
<evidence type="ECO:0000256" key="1">
    <source>
        <dbReference type="ARBA" id="ARBA00004479"/>
    </source>
</evidence>
<keyword evidence="4" id="KW-1133">Transmembrane helix</keyword>
<evidence type="ECO:0000313" key="8">
    <source>
        <dbReference type="EMBL" id="PNT11082.1"/>
    </source>
</evidence>
<evidence type="ECO:0000313" key="9">
    <source>
        <dbReference type="Proteomes" id="UP000006729"/>
    </source>
</evidence>
<keyword evidence="3" id="KW-0732">Signal</keyword>
<dbReference type="InParanoid" id="A0A2K1YDK9"/>
<name>A0A2K1YDK9_POPTR</name>
<gene>
    <name evidence="8" type="ORF">POPTR_012G142900</name>
</gene>
<organism evidence="8 9">
    <name type="scientific">Populus trichocarpa</name>
    <name type="common">Western balsam poplar</name>
    <name type="synonym">Populus balsamifera subsp. trichocarpa</name>
    <dbReference type="NCBI Taxonomy" id="3694"/>
    <lineage>
        <taxon>Eukaryota</taxon>
        <taxon>Viridiplantae</taxon>
        <taxon>Streptophyta</taxon>
        <taxon>Embryophyta</taxon>
        <taxon>Tracheophyta</taxon>
        <taxon>Spermatophyta</taxon>
        <taxon>Magnoliopsida</taxon>
        <taxon>eudicotyledons</taxon>
        <taxon>Gunneridae</taxon>
        <taxon>Pentapetalae</taxon>
        <taxon>rosids</taxon>
        <taxon>fabids</taxon>
        <taxon>Malpighiales</taxon>
        <taxon>Salicaceae</taxon>
        <taxon>Saliceae</taxon>
        <taxon>Populus</taxon>
    </lineage>
</organism>
<evidence type="ECO:0000256" key="5">
    <source>
        <dbReference type="ARBA" id="ARBA00023136"/>
    </source>
</evidence>
<protein>
    <recommendedName>
        <fullName evidence="10">Leucine-rich repeat-containing N-terminal plant-type domain-containing protein</fullName>
    </recommendedName>
</protein>
<evidence type="ECO:0000256" key="7">
    <source>
        <dbReference type="ARBA" id="ARBA00023180"/>
    </source>
</evidence>
<dbReference type="EMBL" id="CM009301">
    <property type="protein sequence ID" value="PNT11082.1"/>
    <property type="molecule type" value="Genomic_DNA"/>
</dbReference>
<sequence length="114" mass="12449">MLRGSIPICAHNFYDNALLVSKGNTVAYGSILNIVRSVDLSSNNLSGEVPEEVALLIALQSLNLSHNHFTERIPKKIGAVGSLESLDFSVNQLVGEHQPPPSMSRVDIFYLVFL</sequence>